<keyword evidence="1" id="KW-0472">Membrane</keyword>
<keyword evidence="5" id="KW-1185">Reference proteome</keyword>
<keyword evidence="1" id="KW-1133">Transmembrane helix</keyword>
<dbReference type="GO" id="GO:0005739">
    <property type="term" value="C:mitochondrion"/>
    <property type="evidence" value="ECO:0007669"/>
    <property type="project" value="TreeGrafter"/>
</dbReference>
<evidence type="ECO:0000256" key="2">
    <source>
        <dbReference type="SAM" id="MobiDB-lite"/>
    </source>
</evidence>
<dbReference type="Proteomes" id="UP000662466">
    <property type="component" value="Unassembled WGS sequence"/>
</dbReference>
<comment type="similarity">
    <text evidence="1">Belongs to the derlin family.</text>
</comment>
<name>A0A8H6UI19_9EURO</name>
<feature type="transmembrane region" description="Helical" evidence="1">
    <location>
        <begin position="289"/>
        <end position="308"/>
    </location>
</feature>
<dbReference type="OrthoDB" id="19102at2759"/>
<dbReference type="InterPro" id="IPR007599">
    <property type="entry name" value="DER1"/>
</dbReference>
<reference evidence="3" key="1">
    <citation type="submission" date="2020-06" db="EMBL/GenBank/DDBJ databases">
        <title>Draft genome sequences of strains closely related to Aspergillus parafelis and Aspergillus hiratsukae.</title>
        <authorList>
            <person name="Dos Santos R.A.C."/>
            <person name="Rivero-Menendez O."/>
            <person name="Steenwyk J.L."/>
            <person name="Mead M.E."/>
            <person name="Goldman G.H."/>
            <person name="Alastruey-Izquierdo A."/>
            <person name="Rokas A."/>
        </authorList>
    </citation>
    <scope>NUCLEOTIDE SEQUENCE</scope>
    <source>
        <strain evidence="3">CNM-CM5793</strain>
        <strain evidence="4">CNM-CM6106</strain>
    </source>
</reference>
<dbReference type="AlphaFoldDB" id="A0A8H6UI19"/>
<dbReference type="GO" id="GO:0019171">
    <property type="term" value="F:(3R)-hydroxyacyl-[acyl-carrier-protein] dehydratase activity"/>
    <property type="evidence" value="ECO:0007669"/>
    <property type="project" value="TreeGrafter"/>
</dbReference>
<keyword evidence="1" id="KW-0256">Endoplasmic reticulum</keyword>
<organism evidence="3 5">
    <name type="scientific">Aspergillus hiratsukae</name>
    <dbReference type="NCBI Taxonomy" id="1194566"/>
    <lineage>
        <taxon>Eukaryota</taxon>
        <taxon>Fungi</taxon>
        <taxon>Dikarya</taxon>
        <taxon>Ascomycota</taxon>
        <taxon>Pezizomycotina</taxon>
        <taxon>Eurotiomycetes</taxon>
        <taxon>Eurotiomycetidae</taxon>
        <taxon>Eurotiales</taxon>
        <taxon>Aspergillaceae</taxon>
        <taxon>Aspergillus</taxon>
        <taxon>Aspergillus subgen. Fumigati</taxon>
    </lineage>
</organism>
<dbReference type="InterPro" id="IPR052741">
    <property type="entry name" value="Mitochondrial_HTD2"/>
</dbReference>
<dbReference type="PANTHER" id="PTHR28152">
    <property type="entry name" value="HYDROXYACYL-THIOESTER DEHYDRATASE TYPE 2, MITOCHONDRIAL"/>
    <property type="match status" value="1"/>
</dbReference>
<accession>A0A8H6UI19</accession>
<feature type="compositionally biased region" description="Low complexity" evidence="2">
    <location>
        <begin position="373"/>
        <end position="385"/>
    </location>
</feature>
<evidence type="ECO:0000313" key="4">
    <source>
        <dbReference type="EMBL" id="KAF7164788.1"/>
    </source>
</evidence>
<evidence type="ECO:0000256" key="1">
    <source>
        <dbReference type="RuleBase" id="RU363059"/>
    </source>
</evidence>
<feature type="transmembrane region" description="Helical" evidence="1">
    <location>
        <begin position="236"/>
        <end position="269"/>
    </location>
</feature>
<gene>
    <name evidence="3" type="ORF">CNMCM5793_004983</name>
    <name evidence="4" type="ORF">CNMCM6106_001160</name>
</gene>
<keyword evidence="1" id="KW-0812">Transmembrane</keyword>
<proteinExistence type="inferred from homology"/>
<comment type="function">
    <text evidence="1">May be involved in the degradation of misfolded endoplasmic reticulum (ER) luminal proteins.</text>
</comment>
<protein>
    <recommendedName>
        <fullName evidence="1">Derlin</fullName>
    </recommendedName>
</protein>
<comment type="subcellular location">
    <subcellularLocation>
        <location evidence="1">Endoplasmic reticulum membrane</location>
        <topology evidence="1">Multi-pass membrane protein</topology>
    </subcellularLocation>
</comment>
<dbReference type="GO" id="GO:0005789">
    <property type="term" value="C:endoplasmic reticulum membrane"/>
    <property type="evidence" value="ECO:0007669"/>
    <property type="project" value="UniProtKB-SubCell"/>
</dbReference>
<comment type="caution">
    <text evidence="3">The sequence shown here is derived from an EMBL/GenBank/DDBJ whole genome shotgun (WGS) entry which is preliminary data.</text>
</comment>
<dbReference type="EMBL" id="JACBAD010001824">
    <property type="protein sequence ID" value="KAF7133685.1"/>
    <property type="molecule type" value="Genomic_DNA"/>
</dbReference>
<feature type="compositionally biased region" description="Gly residues" evidence="2">
    <location>
        <begin position="386"/>
        <end position="397"/>
    </location>
</feature>
<dbReference type="PANTHER" id="PTHR28152:SF1">
    <property type="entry name" value="HYDROXYACYL-THIOESTER DEHYDRATASE TYPE 2, MITOCHONDRIAL"/>
    <property type="match status" value="1"/>
</dbReference>
<feature type="region of interest" description="Disordered" evidence="2">
    <location>
        <begin position="365"/>
        <end position="397"/>
    </location>
</feature>
<dbReference type="Pfam" id="PF04511">
    <property type="entry name" value="DER1"/>
    <property type="match status" value="1"/>
</dbReference>
<comment type="caution">
    <text evidence="1">Lacks conserved residue(s) required for the propagation of feature annotation.</text>
</comment>
<dbReference type="EMBL" id="JACBAF010002182">
    <property type="protein sequence ID" value="KAF7164788.1"/>
    <property type="molecule type" value="Genomic_DNA"/>
</dbReference>
<sequence>MRTYSTFPGSLRHELIARRLPLVYDYLHPQPSHLLNLTLIDIIPHLQRTVHKHATLPSVKRPHPLQPGHHLVYFPSQVTLSQILPDGTDTLHFPGQPFIRRLWAGGRARFPAMHSPRLDGSRAVCIETIRDVIVKGNQGEEKLLVDIERRMGTVEEDEAEESIRGRLWSEDANEDRESPVIENRTLVFMRQKTTQQIETDKGGFEKDRRKIQVYTYGSALETGSPRFSSPGDFFTYVFFVAFVILVTAGYFLSGVIFTSALILAFVYTFAQDNRGKKASFFIVQIPIEYLPWAMLVLTLVLGGWPAALSEGMGIIAAHLYDFLTRLYPTFGGGRNYLTTPAFVRRFFAAYAARAQYRTYGTAYRPADQNQPTSSSGWASSFQSSWGGRGPGRRLGGS</sequence>
<evidence type="ECO:0000313" key="3">
    <source>
        <dbReference type="EMBL" id="KAF7133685.1"/>
    </source>
</evidence>
<evidence type="ECO:0000313" key="5">
    <source>
        <dbReference type="Proteomes" id="UP000630445"/>
    </source>
</evidence>
<dbReference type="Proteomes" id="UP000630445">
    <property type="component" value="Unassembled WGS sequence"/>
</dbReference>